<evidence type="ECO:0000313" key="6">
    <source>
        <dbReference type="EMBL" id="QNM06687.1"/>
    </source>
</evidence>
<dbReference type="EMBL" id="CP060634">
    <property type="protein sequence ID" value="QNM06687.1"/>
    <property type="molecule type" value="Genomic_DNA"/>
</dbReference>
<keyword evidence="7" id="KW-1185">Reference proteome</keyword>
<reference evidence="6 7" key="1">
    <citation type="submission" date="2020-08" db="EMBL/GenBank/DDBJ databases">
        <authorList>
            <person name="Liu C."/>
            <person name="Sun Q."/>
        </authorList>
    </citation>
    <scope>NUCLEOTIDE SEQUENCE [LARGE SCALE GENOMIC DNA]</scope>
    <source>
        <strain evidence="6 7">NSJ-38</strain>
    </source>
</reference>
<dbReference type="KEGG" id="qdo:H9Q78_06125"/>
<dbReference type="InterPro" id="IPR028082">
    <property type="entry name" value="Peripla_BP_I"/>
</dbReference>
<evidence type="ECO:0000256" key="4">
    <source>
        <dbReference type="SAM" id="SignalP"/>
    </source>
</evidence>
<feature type="compositionally biased region" description="Basic and acidic residues" evidence="3">
    <location>
        <begin position="42"/>
        <end position="52"/>
    </location>
</feature>
<feature type="domain" description="Leucine-binding protein" evidence="5">
    <location>
        <begin position="62"/>
        <end position="392"/>
    </location>
</feature>
<dbReference type="Gene3D" id="3.40.50.2300">
    <property type="match status" value="2"/>
</dbReference>
<name>A0A7G9G7A5_9FIRM</name>
<dbReference type="PANTHER" id="PTHR30483:SF38">
    <property type="entry name" value="BLR7848 PROTEIN"/>
    <property type="match status" value="1"/>
</dbReference>
<protein>
    <submittedName>
        <fullName evidence="6">ABC transporter substrate-binding protein</fullName>
    </submittedName>
</protein>
<dbReference type="InterPro" id="IPR051010">
    <property type="entry name" value="BCAA_transport"/>
</dbReference>
<dbReference type="AlphaFoldDB" id="A0A7G9G7A5"/>
<proteinExistence type="inferred from homology"/>
<dbReference type="SUPFAM" id="SSF53822">
    <property type="entry name" value="Periplasmic binding protein-like I"/>
    <property type="match status" value="1"/>
</dbReference>
<feature type="signal peptide" evidence="4">
    <location>
        <begin position="1"/>
        <end position="20"/>
    </location>
</feature>
<evidence type="ECO:0000256" key="3">
    <source>
        <dbReference type="SAM" id="MobiDB-lite"/>
    </source>
</evidence>
<dbReference type="Proteomes" id="UP000515823">
    <property type="component" value="Chromosome"/>
</dbReference>
<feature type="chain" id="PRO_5039386882" evidence="4">
    <location>
        <begin position="21"/>
        <end position="429"/>
    </location>
</feature>
<evidence type="ECO:0000256" key="1">
    <source>
        <dbReference type="ARBA" id="ARBA00010062"/>
    </source>
</evidence>
<evidence type="ECO:0000313" key="7">
    <source>
        <dbReference type="Proteomes" id="UP000515823"/>
    </source>
</evidence>
<organism evidence="6 7">
    <name type="scientific">Qiania dongpingensis</name>
    <dbReference type="NCBI Taxonomy" id="2763669"/>
    <lineage>
        <taxon>Bacteria</taxon>
        <taxon>Bacillati</taxon>
        <taxon>Bacillota</taxon>
        <taxon>Clostridia</taxon>
        <taxon>Lachnospirales</taxon>
        <taxon>Lachnospiraceae</taxon>
        <taxon>Qiania</taxon>
    </lineage>
</organism>
<dbReference type="RefSeq" id="WP_249304310.1">
    <property type="nucleotide sequence ID" value="NZ_CP060634.1"/>
</dbReference>
<sequence>MKLKKLVAVSLAAVMALSLAACGKKDDKPADSTTKAAGTEAGKTDESKKEEGGSEAASGETFKLGAFLQLTGNNSVAGIESKNTLEIMIDYINDNGGFNGQKIELVCYDSQGSPEEAVKIASKLVQNDKVDAIVGSVNSSEILAAGKTINDSKTFMMGLGTANTWMAEDWPYVFRATVNNANLATNTVDMIVEAGFKNVSIFNGQDDASLSTADAFEKICGEKGIEVLAREMYDVGDTDYSAQIAKLIKGDPQCVYMTTSGNDIGAFVKQLRQGGYKGILFSKEIMSMRDANIAGNENAIYTAASYPYVIYPNIDACDDAKIKEVLQMYQDVYGEIPTTEVIYRVYDTMMVMWEATKIAGSNDSTAIKDAMPEVSIEGLGGPLTYDDGTREGYHTSKNWIYVGDGKNKDFTTWLAEDYDAYKSATGREY</sequence>
<dbReference type="InterPro" id="IPR028081">
    <property type="entry name" value="Leu-bd"/>
</dbReference>
<gene>
    <name evidence="6" type="ORF">H9Q78_06125</name>
</gene>
<accession>A0A7G9G7A5</accession>
<feature type="region of interest" description="Disordered" evidence="3">
    <location>
        <begin position="23"/>
        <end position="57"/>
    </location>
</feature>
<evidence type="ECO:0000256" key="2">
    <source>
        <dbReference type="ARBA" id="ARBA00022729"/>
    </source>
</evidence>
<evidence type="ECO:0000259" key="5">
    <source>
        <dbReference type="Pfam" id="PF13458"/>
    </source>
</evidence>
<dbReference type="Pfam" id="PF13458">
    <property type="entry name" value="Peripla_BP_6"/>
    <property type="match status" value="1"/>
</dbReference>
<dbReference type="PROSITE" id="PS51257">
    <property type="entry name" value="PROKAR_LIPOPROTEIN"/>
    <property type="match status" value="1"/>
</dbReference>
<comment type="similarity">
    <text evidence="1">Belongs to the leucine-binding protein family.</text>
</comment>
<dbReference type="PANTHER" id="PTHR30483">
    <property type="entry name" value="LEUCINE-SPECIFIC-BINDING PROTEIN"/>
    <property type="match status" value="1"/>
</dbReference>
<keyword evidence="2 4" id="KW-0732">Signal</keyword>